<evidence type="ECO:0000313" key="2">
    <source>
        <dbReference type="Proteomes" id="UP001241758"/>
    </source>
</evidence>
<dbReference type="RefSeq" id="WP_282757746.1">
    <property type="nucleotide sequence ID" value="NZ_JASCTH010000003.1"/>
</dbReference>
<accession>A0ABT6WEV1</accession>
<dbReference type="EMBL" id="JASCTH010000003">
    <property type="protein sequence ID" value="MDI6098208.1"/>
    <property type="molecule type" value="Genomic_DNA"/>
</dbReference>
<sequence>MFRFLRRRAALPAALRPRLAPGERVLAWSAVTDADADTAGEAVVVATDQGLWLPGVAERLGWHEIHKAAWSGRELRITPAEVAEERDGYTVLVDGPTVSFLLLEPGELPDQVRARVTRSVGYTVHHPLPEGAVRVVGRRVSGRDGLSWAVRYDSGTPADRPEVTELTDELVGTARSATAPAE</sequence>
<gene>
    <name evidence="1" type="ORF">QLQ12_06285</name>
</gene>
<dbReference type="Proteomes" id="UP001241758">
    <property type="component" value="Unassembled WGS sequence"/>
</dbReference>
<comment type="caution">
    <text evidence="1">The sequence shown here is derived from an EMBL/GenBank/DDBJ whole genome shotgun (WGS) entry which is preliminary data.</text>
</comment>
<reference evidence="1 2" key="1">
    <citation type="submission" date="2023-05" db="EMBL/GenBank/DDBJ databases">
        <title>Actinoplanes sp. NEAU-A12 genome sequencing.</title>
        <authorList>
            <person name="Wang Z.-S."/>
        </authorList>
    </citation>
    <scope>NUCLEOTIDE SEQUENCE [LARGE SCALE GENOMIC DNA]</scope>
    <source>
        <strain evidence="1 2">NEAU-A12</strain>
    </source>
</reference>
<organism evidence="1 2">
    <name type="scientific">Actinoplanes sandaracinus</name>
    <dbReference type="NCBI Taxonomy" id="3045177"/>
    <lineage>
        <taxon>Bacteria</taxon>
        <taxon>Bacillati</taxon>
        <taxon>Actinomycetota</taxon>
        <taxon>Actinomycetes</taxon>
        <taxon>Micromonosporales</taxon>
        <taxon>Micromonosporaceae</taxon>
        <taxon>Actinoplanes</taxon>
    </lineage>
</organism>
<protein>
    <submittedName>
        <fullName evidence="1">Uncharacterized protein</fullName>
    </submittedName>
</protein>
<keyword evidence="2" id="KW-1185">Reference proteome</keyword>
<proteinExistence type="predicted"/>
<evidence type="ECO:0000313" key="1">
    <source>
        <dbReference type="EMBL" id="MDI6098208.1"/>
    </source>
</evidence>
<name>A0ABT6WEV1_9ACTN</name>